<dbReference type="AlphaFoldDB" id="A0AAD5RZF1"/>
<organism evidence="2 3">
    <name type="scientific">Rhizophlyctis rosea</name>
    <dbReference type="NCBI Taxonomy" id="64517"/>
    <lineage>
        <taxon>Eukaryota</taxon>
        <taxon>Fungi</taxon>
        <taxon>Fungi incertae sedis</taxon>
        <taxon>Chytridiomycota</taxon>
        <taxon>Chytridiomycota incertae sedis</taxon>
        <taxon>Chytridiomycetes</taxon>
        <taxon>Rhizophlyctidales</taxon>
        <taxon>Rhizophlyctidaceae</taxon>
        <taxon>Rhizophlyctis</taxon>
    </lineage>
</organism>
<evidence type="ECO:0000256" key="1">
    <source>
        <dbReference type="SAM" id="MobiDB-lite"/>
    </source>
</evidence>
<protein>
    <submittedName>
        <fullName evidence="2">Uncharacterized protein</fullName>
    </submittedName>
</protein>
<feature type="non-terminal residue" evidence="2">
    <location>
        <position position="95"/>
    </location>
</feature>
<feature type="region of interest" description="Disordered" evidence="1">
    <location>
        <begin position="1"/>
        <end position="95"/>
    </location>
</feature>
<keyword evidence="3" id="KW-1185">Reference proteome</keyword>
<accession>A0AAD5RZF1</accession>
<gene>
    <name evidence="2" type="ORF">HK097_006530</name>
</gene>
<reference evidence="2" key="1">
    <citation type="submission" date="2020-05" db="EMBL/GenBank/DDBJ databases">
        <title>Phylogenomic resolution of chytrid fungi.</title>
        <authorList>
            <person name="Stajich J.E."/>
            <person name="Amses K."/>
            <person name="Simmons R."/>
            <person name="Seto K."/>
            <person name="Myers J."/>
            <person name="Bonds A."/>
            <person name="Quandt C.A."/>
            <person name="Barry K."/>
            <person name="Liu P."/>
            <person name="Grigoriev I."/>
            <person name="Longcore J.E."/>
            <person name="James T.Y."/>
        </authorList>
    </citation>
    <scope>NUCLEOTIDE SEQUENCE</scope>
    <source>
        <strain evidence="2">JEL0318</strain>
    </source>
</reference>
<comment type="caution">
    <text evidence="2">The sequence shown here is derived from an EMBL/GenBank/DDBJ whole genome shotgun (WGS) entry which is preliminary data.</text>
</comment>
<feature type="non-terminal residue" evidence="2">
    <location>
        <position position="1"/>
    </location>
</feature>
<dbReference type="Proteomes" id="UP001212841">
    <property type="component" value="Unassembled WGS sequence"/>
</dbReference>
<proteinExistence type="predicted"/>
<feature type="compositionally biased region" description="Low complexity" evidence="1">
    <location>
        <begin position="55"/>
        <end position="65"/>
    </location>
</feature>
<dbReference type="EMBL" id="JADGJD010003053">
    <property type="protein sequence ID" value="KAJ3026101.1"/>
    <property type="molecule type" value="Genomic_DNA"/>
</dbReference>
<evidence type="ECO:0000313" key="2">
    <source>
        <dbReference type="EMBL" id="KAJ3026101.1"/>
    </source>
</evidence>
<name>A0AAD5RZF1_9FUNG</name>
<sequence>NGDGFVRRDDGNGSGRAGRGRVASNAGSVRSQEELGRNSDGGKAWDWDAVGEIWSETGTSTDSGSRSGGGGPDEALPRASESLNAEEVMMRGGFR</sequence>
<evidence type="ECO:0000313" key="3">
    <source>
        <dbReference type="Proteomes" id="UP001212841"/>
    </source>
</evidence>
<feature type="compositionally biased region" description="Basic and acidic residues" evidence="1">
    <location>
        <begin position="1"/>
        <end position="11"/>
    </location>
</feature>